<dbReference type="Proteomes" id="UP000015453">
    <property type="component" value="Unassembled WGS sequence"/>
</dbReference>
<evidence type="ECO:0000313" key="1">
    <source>
        <dbReference type="EMBL" id="EPS57080.1"/>
    </source>
</evidence>
<evidence type="ECO:0000313" key="2">
    <source>
        <dbReference type="Proteomes" id="UP000015453"/>
    </source>
</evidence>
<comment type="caution">
    <text evidence="1">The sequence shown here is derived from an EMBL/GenBank/DDBJ whole genome shotgun (WGS) entry which is preliminary data.</text>
</comment>
<proteinExistence type="predicted"/>
<dbReference type="AlphaFoldDB" id="S8BR26"/>
<dbReference type="EMBL" id="AUSU01010722">
    <property type="protein sequence ID" value="EPS57080.1"/>
    <property type="molecule type" value="Genomic_DNA"/>
</dbReference>
<keyword evidence="2" id="KW-1185">Reference proteome</keyword>
<name>S8BR26_9LAMI</name>
<gene>
    <name evidence="1" type="ORF">M569_17745</name>
</gene>
<reference evidence="1 2" key="1">
    <citation type="journal article" date="2013" name="BMC Genomics">
        <title>The miniature genome of a carnivorous plant Genlisea aurea contains a low number of genes and short non-coding sequences.</title>
        <authorList>
            <person name="Leushkin E.V."/>
            <person name="Sutormin R.A."/>
            <person name="Nabieva E.R."/>
            <person name="Penin A.A."/>
            <person name="Kondrashov A.S."/>
            <person name="Logacheva M.D."/>
        </authorList>
    </citation>
    <scope>NUCLEOTIDE SEQUENCE [LARGE SCALE GENOMIC DNA]</scope>
</reference>
<sequence>MADDAKQDSSRPVGGKWCWQQSASSNRSELLLYNKLILDDIKFWRRSNLDVLDDVEFGRKCT</sequence>
<accession>S8BR26</accession>
<organism evidence="1 2">
    <name type="scientific">Genlisea aurea</name>
    <dbReference type="NCBI Taxonomy" id="192259"/>
    <lineage>
        <taxon>Eukaryota</taxon>
        <taxon>Viridiplantae</taxon>
        <taxon>Streptophyta</taxon>
        <taxon>Embryophyta</taxon>
        <taxon>Tracheophyta</taxon>
        <taxon>Spermatophyta</taxon>
        <taxon>Magnoliopsida</taxon>
        <taxon>eudicotyledons</taxon>
        <taxon>Gunneridae</taxon>
        <taxon>Pentapetalae</taxon>
        <taxon>asterids</taxon>
        <taxon>lamiids</taxon>
        <taxon>Lamiales</taxon>
        <taxon>Lentibulariaceae</taxon>
        <taxon>Genlisea</taxon>
    </lineage>
</organism>
<protein>
    <submittedName>
        <fullName evidence="1">Uncharacterized protein</fullName>
    </submittedName>
</protein>